<evidence type="ECO:0000313" key="1">
    <source>
        <dbReference type="EMBL" id="CAI6372673.1"/>
    </source>
</evidence>
<evidence type="ECO:0000313" key="2">
    <source>
        <dbReference type="Proteomes" id="UP001160148"/>
    </source>
</evidence>
<comment type="caution">
    <text evidence="1">The sequence shown here is derived from an EMBL/GenBank/DDBJ whole genome shotgun (WGS) entry which is preliminary data.</text>
</comment>
<proteinExistence type="predicted"/>
<sequence>MSSICSTVLNQSEIIHSNKRKTSEDPNITKRTIALEVCDVLITQAKGRFSFNEHLTTALLFQNEYYPKFNEKFPTDYFQKTINCYPFFTKERLKTELEVIYSRDDFRLLKGIIPTIDYIISNNMNDLFKEVLILLKL</sequence>
<gene>
    <name evidence="1" type="ORF">MEUPH1_LOCUS26515</name>
</gene>
<name>A0AAV0XWX1_9HEMI</name>
<dbReference type="AlphaFoldDB" id="A0AAV0XWX1"/>
<dbReference type="Proteomes" id="UP001160148">
    <property type="component" value="Unassembled WGS sequence"/>
</dbReference>
<organism evidence="1 2">
    <name type="scientific">Macrosiphum euphorbiae</name>
    <name type="common">potato aphid</name>
    <dbReference type="NCBI Taxonomy" id="13131"/>
    <lineage>
        <taxon>Eukaryota</taxon>
        <taxon>Metazoa</taxon>
        <taxon>Ecdysozoa</taxon>
        <taxon>Arthropoda</taxon>
        <taxon>Hexapoda</taxon>
        <taxon>Insecta</taxon>
        <taxon>Pterygota</taxon>
        <taxon>Neoptera</taxon>
        <taxon>Paraneoptera</taxon>
        <taxon>Hemiptera</taxon>
        <taxon>Sternorrhyncha</taxon>
        <taxon>Aphidomorpha</taxon>
        <taxon>Aphidoidea</taxon>
        <taxon>Aphididae</taxon>
        <taxon>Macrosiphini</taxon>
        <taxon>Macrosiphum</taxon>
    </lineage>
</organism>
<protein>
    <submittedName>
        <fullName evidence="1">Uncharacterized protein</fullName>
    </submittedName>
</protein>
<keyword evidence="2" id="KW-1185">Reference proteome</keyword>
<accession>A0AAV0XWX1</accession>
<dbReference type="EMBL" id="CARXXK010001060">
    <property type="protein sequence ID" value="CAI6372673.1"/>
    <property type="molecule type" value="Genomic_DNA"/>
</dbReference>
<reference evidence="1 2" key="1">
    <citation type="submission" date="2023-01" db="EMBL/GenBank/DDBJ databases">
        <authorList>
            <person name="Whitehead M."/>
        </authorList>
    </citation>
    <scope>NUCLEOTIDE SEQUENCE [LARGE SCALE GENOMIC DNA]</scope>
</reference>